<protein>
    <recommendedName>
        <fullName evidence="3">Tail assembly chaperone</fullName>
    </recommendedName>
</protein>
<dbReference type="EMBL" id="JACHJW010000001">
    <property type="protein sequence ID" value="MBB4958954.1"/>
    <property type="molecule type" value="Genomic_DNA"/>
</dbReference>
<sequence>MSIKDKIKRARLAERDVPLCLDGALVAEIEAADRELQRLSQQPSADSLDGGGELREVAERIEALRSAMADSTVEFRLRAIPGNRWQAFLDQHPPRRDGDGNVVARDRALGVNIDEFFPALVRRCLVSPVLDDEDWTALFGSDEVDGALSDRQCDQLFDVAWAINRKEVDVPFSLAASRILRTSESE</sequence>
<name>A0A7W7WPQ6_9ACTN</name>
<organism evidence="1 2">
    <name type="scientific">Micromonospora polyrhachis</name>
    <dbReference type="NCBI Taxonomy" id="1282883"/>
    <lineage>
        <taxon>Bacteria</taxon>
        <taxon>Bacillati</taxon>
        <taxon>Actinomycetota</taxon>
        <taxon>Actinomycetes</taxon>
        <taxon>Micromonosporales</taxon>
        <taxon>Micromonosporaceae</taxon>
        <taxon>Micromonospora</taxon>
    </lineage>
</organism>
<gene>
    <name evidence="1" type="ORF">FHR38_002687</name>
</gene>
<dbReference type="AlphaFoldDB" id="A0A7W7WPQ6"/>
<dbReference type="Proteomes" id="UP000578819">
    <property type="component" value="Unassembled WGS sequence"/>
</dbReference>
<evidence type="ECO:0008006" key="3">
    <source>
        <dbReference type="Google" id="ProtNLM"/>
    </source>
</evidence>
<evidence type="ECO:0000313" key="2">
    <source>
        <dbReference type="Proteomes" id="UP000578819"/>
    </source>
</evidence>
<accession>A0A7W7WPQ6</accession>
<comment type="caution">
    <text evidence="1">The sequence shown here is derived from an EMBL/GenBank/DDBJ whole genome shotgun (WGS) entry which is preliminary data.</text>
</comment>
<dbReference type="RefSeq" id="WP_184534966.1">
    <property type="nucleotide sequence ID" value="NZ_JACHJW010000001.1"/>
</dbReference>
<reference evidence="1 2" key="1">
    <citation type="submission" date="2020-08" db="EMBL/GenBank/DDBJ databases">
        <title>Sequencing the genomes of 1000 actinobacteria strains.</title>
        <authorList>
            <person name="Klenk H.-P."/>
        </authorList>
    </citation>
    <scope>NUCLEOTIDE SEQUENCE [LARGE SCALE GENOMIC DNA]</scope>
    <source>
        <strain evidence="1 2">DSM 45886</strain>
    </source>
</reference>
<proteinExistence type="predicted"/>
<evidence type="ECO:0000313" key="1">
    <source>
        <dbReference type="EMBL" id="MBB4958954.1"/>
    </source>
</evidence>
<keyword evidence="2" id="KW-1185">Reference proteome</keyword>